<sequence>MPRARSSETVPPRLPGSTGSALGFFVGIGATLVAFPLGAGDWPPIALVLLGVVVLAVGVSTTLLGALAAAAQCWGLYSGFVLHQFGELHLDGPERAALALLVGLALAASAAGLAVRLHAGKTESAEPARARLTLVTASGR</sequence>
<organism evidence="2 3">
    <name type="scientific">Pseudonocardia eucalypti</name>
    <dbReference type="NCBI Taxonomy" id="648755"/>
    <lineage>
        <taxon>Bacteria</taxon>
        <taxon>Bacillati</taxon>
        <taxon>Actinomycetota</taxon>
        <taxon>Actinomycetes</taxon>
        <taxon>Pseudonocardiales</taxon>
        <taxon>Pseudonocardiaceae</taxon>
        <taxon>Pseudonocardia</taxon>
    </lineage>
</organism>
<keyword evidence="3" id="KW-1185">Reference proteome</keyword>
<feature type="transmembrane region" description="Helical" evidence="1">
    <location>
        <begin position="20"/>
        <end position="39"/>
    </location>
</feature>
<keyword evidence="1" id="KW-0472">Membrane</keyword>
<evidence type="ECO:0000313" key="2">
    <source>
        <dbReference type="EMBL" id="GAA5159469.1"/>
    </source>
</evidence>
<comment type="caution">
    <text evidence="2">The sequence shown here is derived from an EMBL/GenBank/DDBJ whole genome shotgun (WGS) entry which is preliminary data.</text>
</comment>
<reference evidence="3" key="1">
    <citation type="journal article" date="2019" name="Int. J. Syst. Evol. Microbiol.">
        <title>The Global Catalogue of Microorganisms (GCM) 10K type strain sequencing project: providing services to taxonomists for standard genome sequencing and annotation.</title>
        <authorList>
            <consortium name="The Broad Institute Genomics Platform"/>
            <consortium name="The Broad Institute Genome Sequencing Center for Infectious Disease"/>
            <person name="Wu L."/>
            <person name="Ma J."/>
        </authorList>
    </citation>
    <scope>NUCLEOTIDE SEQUENCE [LARGE SCALE GENOMIC DNA]</scope>
    <source>
        <strain evidence="3">JCM 18303</strain>
    </source>
</reference>
<gene>
    <name evidence="2" type="ORF">GCM10023321_40680</name>
</gene>
<protein>
    <submittedName>
        <fullName evidence="2">Uncharacterized protein</fullName>
    </submittedName>
</protein>
<evidence type="ECO:0000313" key="3">
    <source>
        <dbReference type="Proteomes" id="UP001428817"/>
    </source>
</evidence>
<feature type="transmembrane region" description="Helical" evidence="1">
    <location>
        <begin position="46"/>
        <end position="77"/>
    </location>
</feature>
<proteinExistence type="predicted"/>
<keyword evidence="1" id="KW-0812">Transmembrane</keyword>
<evidence type="ECO:0000256" key="1">
    <source>
        <dbReference type="SAM" id="Phobius"/>
    </source>
</evidence>
<accession>A0ABP9QCC1</accession>
<keyword evidence="1" id="KW-1133">Transmembrane helix</keyword>
<dbReference type="RefSeq" id="WP_185060283.1">
    <property type="nucleotide sequence ID" value="NZ_BAABJP010000018.1"/>
</dbReference>
<dbReference type="EMBL" id="BAABJP010000018">
    <property type="protein sequence ID" value="GAA5159469.1"/>
    <property type="molecule type" value="Genomic_DNA"/>
</dbReference>
<dbReference type="Proteomes" id="UP001428817">
    <property type="component" value="Unassembled WGS sequence"/>
</dbReference>
<name>A0ABP9QCC1_9PSEU</name>